<evidence type="ECO:0000259" key="14">
    <source>
        <dbReference type="PROSITE" id="PS50980"/>
    </source>
</evidence>
<comment type="subunit">
    <text evidence="13">Acetyl-CoA carboxylase is a heterohexamer composed of biotin carboxyl carrier protein (AccB), biotin carboxylase (AccC) and two subunits each of ACCase subunit alpha (AccA) and ACCase subunit beta (AccD).</text>
</comment>
<evidence type="ECO:0000256" key="11">
    <source>
        <dbReference type="ARBA" id="ARBA00023160"/>
    </source>
</evidence>
<comment type="cofactor">
    <cofactor evidence="13">
        <name>Zn(2+)</name>
        <dbReference type="ChEBI" id="CHEBI:29105"/>
    </cofactor>
    <text evidence="13">Binds 1 zinc ion per subunit.</text>
</comment>
<keyword evidence="13" id="KW-0963">Cytoplasm</keyword>
<feature type="binding site" evidence="13">
    <location>
        <position position="34"/>
    </location>
    <ligand>
        <name>Zn(2+)</name>
        <dbReference type="ChEBI" id="CHEBI:29105"/>
    </ligand>
</feature>
<dbReference type="Proteomes" id="UP000001416">
    <property type="component" value="Chromosome"/>
</dbReference>
<dbReference type="GO" id="GO:0006633">
    <property type="term" value="P:fatty acid biosynthetic process"/>
    <property type="evidence" value="ECO:0007669"/>
    <property type="project" value="UniProtKB-KW"/>
</dbReference>
<comment type="pathway">
    <text evidence="13">Lipid metabolism; malonyl-CoA biosynthesis; malonyl-CoA from acetyl-CoA: step 1/1.</text>
</comment>
<protein>
    <recommendedName>
        <fullName evidence="13">Acetyl-coenzyme A carboxylase carboxyl transferase subunit beta</fullName>
        <shortName evidence="13">ACCase subunit beta</shortName>
        <shortName evidence="13">Acetyl-CoA carboxylase carboxyltransferase subunit beta</shortName>
        <ecNumber evidence="13">2.1.3.15</ecNumber>
    </recommendedName>
</protein>
<dbReference type="OrthoDB" id="9772975at2"/>
<dbReference type="GO" id="GO:0008270">
    <property type="term" value="F:zinc ion binding"/>
    <property type="evidence" value="ECO:0007669"/>
    <property type="project" value="UniProtKB-UniRule"/>
</dbReference>
<keyword evidence="6 13" id="KW-0863">Zinc-finger</keyword>
<dbReference type="PANTHER" id="PTHR42995">
    <property type="entry name" value="ACETYL-COENZYME A CARBOXYLASE CARBOXYL TRANSFERASE SUBUNIT BETA, CHLOROPLASTIC"/>
    <property type="match status" value="1"/>
</dbReference>
<evidence type="ECO:0000256" key="3">
    <source>
        <dbReference type="ARBA" id="ARBA00022679"/>
    </source>
</evidence>
<dbReference type="Gene3D" id="3.90.226.10">
    <property type="entry name" value="2-enoyl-CoA Hydratase, Chain A, domain 1"/>
    <property type="match status" value="1"/>
</dbReference>
<comment type="similarity">
    <text evidence="13">Belongs to the AccD/PCCB family.</text>
</comment>
<feature type="zinc finger region" description="C4-type" evidence="13">
    <location>
        <begin position="31"/>
        <end position="53"/>
    </location>
</feature>
<keyword evidence="11 13" id="KW-0275">Fatty acid biosynthesis</keyword>
<gene>
    <name evidence="13 15" type="primary">accD</name>
    <name evidence="15" type="ordered locus">NE0695</name>
</gene>
<dbReference type="eggNOG" id="COG0777">
    <property type="taxonomic scope" value="Bacteria"/>
</dbReference>
<dbReference type="HAMAP" id="MF_01395">
    <property type="entry name" value="AcetylCoA_CT_beta"/>
    <property type="match status" value="1"/>
</dbReference>
<evidence type="ECO:0000256" key="4">
    <source>
        <dbReference type="ARBA" id="ARBA00022723"/>
    </source>
</evidence>
<evidence type="ECO:0000313" key="16">
    <source>
        <dbReference type="Proteomes" id="UP000001416"/>
    </source>
</evidence>
<comment type="function">
    <text evidence="12 13">Component of the acetyl coenzyme A carboxylase (ACC) complex. Biotin carboxylase (BC) catalyzes the carboxylation of biotin on its carrier protein (BCCP) and then the CO(2) group is transferred by the transcarboxylase to acetyl-CoA to form malonyl-CoA.</text>
</comment>
<dbReference type="PANTHER" id="PTHR42995:SF5">
    <property type="entry name" value="ACETYL-COENZYME A CARBOXYLASE CARBOXYL TRANSFERASE SUBUNIT BETA, CHLOROPLASTIC"/>
    <property type="match status" value="1"/>
</dbReference>
<dbReference type="AlphaFoldDB" id="Q82WI0"/>
<keyword evidence="4 13" id="KW-0479">Metal-binding</keyword>
<dbReference type="RefSeq" id="WP_011111316.1">
    <property type="nucleotide sequence ID" value="NC_004757.1"/>
</dbReference>
<dbReference type="GO" id="GO:0009329">
    <property type="term" value="C:acetate CoA-transferase complex"/>
    <property type="evidence" value="ECO:0007669"/>
    <property type="project" value="TreeGrafter"/>
</dbReference>
<keyword evidence="8 13" id="KW-0862">Zinc</keyword>
<dbReference type="EMBL" id="AL954747">
    <property type="protein sequence ID" value="CAD84606.1"/>
    <property type="molecule type" value="Genomic_DNA"/>
</dbReference>
<dbReference type="HOGENOM" id="CLU_015486_1_0_4"/>
<dbReference type="GO" id="GO:2001295">
    <property type="term" value="P:malonyl-CoA biosynthetic process"/>
    <property type="evidence" value="ECO:0007669"/>
    <property type="project" value="UniProtKB-UniRule"/>
</dbReference>
<dbReference type="InterPro" id="IPR000438">
    <property type="entry name" value="Acetyl_CoA_COase_Trfase_b_su"/>
</dbReference>
<organism evidence="15 16">
    <name type="scientific">Nitrosomonas europaea (strain ATCC 19718 / CIP 103999 / KCTC 2705 / NBRC 14298)</name>
    <dbReference type="NCBI Taxonomy" id="228410"/>
    <lineage>
        <taxon>Bacteria</taxon>
        <taxon>Pseudomonadati</taxon>
        <taxon>Pseudomonadota</taxon>
        <taxon>Betaproteobacteria</taxon>
        <taxon>Nitrosomonadales</taxon>
        <taxon>Nitrosomonadaceae</taxon>
        <taxon>Nitrosomonas</taxon>
    </lineage>
</organism>
<comment type="catalytic activity">
    <reaction evidence="13">
        <text>N(6)-carboxybiotinyl-L-lysyl-[protein] + acetyl-CoA = N(6)-biotinyl-L-lysyl-[protein] + malonyl-CoA</text>
        <dbReference type="Rhea" id="RHEA:54728"/>
        <dbReference type="Rhea" id="RHEA-COMP:10505"/>
        <dbReference type="Rhea" id="RHEA-COMP:10506"/>
        <dbReference type="ChEBI" id="CHEBI:57288"/>
        <dbReference type="ChEBI" id="CHEBI:57384"/>
        <dbReference type="ChEBI" id="CHEBI:83144"/>
        <dbReference type="ChEBI" id="CHEBI:83145"/>
        <dbReference type="EC" id="2.1.3.15"/>
    </reaction>
</comment>
<dbReference type="InterPro" id="IPR041010">
    <property type="entry name" value="Znf-ACC"/>
</dbReference>
<evidence type="ECO:0000256" key="9">
    <source>
        <dbReference type="ARBA" id="ARBA00022840"/>
    </source>
</evidence>
<keyword evidence="7 13" id="KW-0276">Fatty acid metabolism</keyword>
<evidence type="ECO:0000256" key="10">
    <source>
        <dbReference type="ARBA" id="ARBA00023098"/>
    </source>
</evidence>
<evidence type="ECO:0000256" key="12">
    <source>
        <dbReference type="ARBA" id="ARBA00025280"/>
    </source>
</evidence>
<reference evidence="15 16" key="1">
    <citation type="journal article" date="2003" name="J. Bacteriol.">
        <title>Complete genome sequence of the ammonia-oxidizing bacterium and obligate chemolithoautotroph Nitrosomonas europaea.</title>
        <authorList>
            <person name="Chain P."/>
            <person name="Lamerdin J."/>
            <person name="Larimer F."/>
            <person name="Regala W."/>
            <person name="Land M."/>
            <person name="Hauser L."/>
            <person name="Hooper A."/>
            <person name="Klotz M."/>
            <person name="Norton J."/>
            <person name="Sayavedra-Soto L."/>
            <person name="Arciero D."/>
            <person name="Hommes N."/>
            <person name="Whittaker M."/>
            <person name="Arp D."/>
        </authorList>
    </citation>
    <scope>NUCLEOTIDE SEQUENCE [LARGE SCALE GENOMIC DNA]</scope>
    <source>
        <strain evidence="16">ATCC 19718 / CIP 103999 / KCTC 2705 / NBRC 14298</strain>
    </source>
</reference>
<keyword evidence="16" id="KW-1185">Reference proteome</keyword>
<name>Q82WI0_NITEU</name>
<dbReference type="InterPro" id="IPR011762">
    <property type="entry name" value="COA_CT_N"/>
</dbReference>
<dbReference type="GO" id="GO:0016743">
    <property type="term" value="F:carboxyl- or carbamoyltransferase activity"/>
    <property type="evidence" value="ECO:0007669"/>
    <property type="project" value="UniProtKB-UniRule"/>
</dbReference>
<evidence type="ECO:0000256" key="7">
    <source>
        <dbReference type="ARBA" id="ARBA00022832"/>
    </source>
</evidence>
<keyword evidence="5 13" id="KW-0547">Nucleotide-binding</keyword>
<evidence type="ECO:0000256" key="2">
    <source>
        <dbReference type="ARBA" id="ARBA00022516"/>
    </source>
</evidence>
<feature type="binding site" evidence="13">
    <location>
        <position position="53"/>
    </location>
    <ligand>
        <name>Zn(2+)</name>
        <dbReference type="ChEBI" id="CHEBI:29105"/>
    </ligand>
</feature>
<dbReference type="EC" id="2.1.3.15" evidence="13"/>
<keyword evidence="3 13" id="KW-0808">Transferase</keyword>
<dbReference type="NCBIfam" id="TIGR00515">
    <property type="entry name" value="accD"/>
    <property type="match status" value="1"/>
</dbReference>
<feature type="domain" description="CoA carboxyltransferase N-terminal" evidence="14">
    <location>
        <begin position="27"/>
        <end position="296"/>
    </location>
</feature>
<dbReference type="GO" id="GO:0003989">
    <property type="term" value="F:acetyl-CoA carboxylase activity"/>
    <property type="evidence" value="ECO:0007669"/>
    <property type="project" value="InterPro"/>
</dbReference>
<dbReference type="InterPro" id="IPR029045">
    <property type="entry name" value="ClpP/crotonase-like_dom_sf"/>
</dbReference>
<dbReference type="Pfam" id="PF17848">
    <property type="entry name" value="Zn_ribbon_ACC"/>
    <property type="match status" value="1"/>
</dbReference>
<sequence length="297" mass="32545">MSWFESIIPPKIKRKENGEKKAVPEGLWSKCASCEAVLYCTDLAKNLNVCPKCGHHNRISARKRLELLLDSQDRHEIGTDIIPQDPLKFRDSKRYTDRLSDAHEATGETDSLVAMRGNIKSVPVVAAVFEFGFMGGSMGSVVGERFVRAVKACVTHHLPFICFSASGGARMQEGLFSLMQMAKTTAALEQLSKERLPFISVLTDPTMGGVSASFAFIGDVVIAEPGALIGFAGPRVIEQTVRQTLPEGFQRAEFLLAHGAIDLIIDRREIRDRLANLCTLLMRIPVPVLPTAVPADP</sequence>
<dbReference type="PhylomeDB" id="Q82WI0"/>
<feature type="binding site" evidence="13">
    <location>
        <position position="31"/>
    </location>
    <ligand>
        <name>Zn(2+)</name>
        <dbReference type="ChEBI" id="CHEBI:29105"/>
    </ligand>
</feature>
<keyword evidence="2 13" id="KW-0444">Lipid biosynthesis</keyword>
<dbReference type="SUPFAM" id="SSF52096">
    <property type="entry name" value="ClpP/crotonase"/>
    <property type="match status" value="1"/>
</dbReference>
<dbReference type="UniPathway" id="UPA00655">
    <property type="reaction ID" value="UER00711"/>
</dbReference>
<evidence type="ECO:0000256" key="13">
    <source>
        <dbReference type="HAMAP-Rule" id="MF_01395"/>
    </source>
</evidence>
<evidence type="ECO:0000256" key="1">
    <source>
        <dbReference type="ARBA" id="ARBA00004496"/>
    </source>
</evidence>
<accession>Q82WI0</accession>
<dbReference type="PRINTS" id="PR01070">
    <property type="entry name" value="ACCCTRFRASEB"/>
</dbReference>
<comment type="subcellular location">
    <subcellularLocation>
        <location evidence="1 13">Cytoplasm</location>
    </subcellularLocation>
</comment>
<dbReference type="KEGG" id="neu:NE0695"/>
<feature type="binding site" evidence="13">
    <location>
        <position position="50"/>
    </location>
    <ligand>
        <name>Zn(2+)</name>
        <dbReference type="ChEBI" id="CHEBI:29105"/>
    </ligand>
</feature>
<evidence type="ECO:0000256" key="6">
    <source>
        <dbReference type="ARBA" id="ARBA00022771"/>
    </source>
</evidence>
<keyword evidence="15" id="KW-0436">Ligase</keyword>
<evidence type="ECO:0000256" key="8">
    <source>
        <dbReference type="ARBA" id="ARBA00022833"/>
    </source>
</evidence>
<keyword evidence="10 13" id="KW-0443">Lipid metabolism</keyword>
<keyword evidence="9 13" id="KW-0067">ATP-binding</keyword>
<dbReference type="InterPro" id="IPR034733">
    <property type="entry name" value="AcCoA_carboxyl_beta"/>
</dbReference>
<dbReference type="GO" id="GO:0005524">
    <property type="term" value="F:ATP binding"/>
    <property type="evidence" value="ECO:0007669"/>
    <property type="project" value="UniProtKB-KW"/>
</dbReference>
<dbReference type="Pfam" id="PF01039">
    <property type="entry name" value="Carboxyl_trans"/>
    <property type="match status" value="1"/>
</dbReference>
<dbReference type="GeneID" id="87103890"/>
<evidence type="ECO:0000256" key="5">
    <source>
        <dbReference type="ARBA" id="ARBA00022741"/>
    </source>
</evidence>
<dbReference type="STRING" id="228410.NE0695"/>
<proteinExistence type="inferred from homology"/>
<dbReference type="PROSITE" id="PS50980">
    <property type="entry name" value="COA_CT_NTER"/>
    <property type="match status" value="1"/>
</dbReference>
<evidence type="ECO:0000313" key="15">
    <source>
        <dbReference type="EMBL" id="CAD84606.1"/>
    </source>
</evidence>